<evidence type="ECO:0000313" key="3">
    <source>
        <dbReference type="EnsemblFungi" id="MAPG_09618T0"/>
    </source>
</evidence>
<dbReference type="AlphaFoldDB" id="A0A0C4EAE8"/>
<dbReference type="VEuPathDB" id="FungiDB:MAPG_09618"/>
<dbReference type="EMBL" id="ADBL01002461">
    <property type="status" value="NOT_ANNOTATED_CDS"/>
    <property type="molecule type" value="Genomic_DNA"/>
</dbReference>
<evidence type="ECO:0000313" key="2">
    <source>
        <dbReference type="EMBL" id="KLU91095.1"/>
    </source>
</evidence>
<keyword evidence="4" id="KW-1185">Reference proteome</keyword>
<gene>
    <name evidence="2" type="ORF">MAPG_09618</name>
</gene>
<feature type="region of interest" description="Disordered" evidence="1">
    <location>
        <begin position="18"/>
        <end position="54"/>
    </location>
</feature>
<proteinExistence type="predicted"/>
<sequence>MKSEQLRGFELALVTDAGGGGVSSSPIAASTAGRRLRHRNGRAGKGRVGKEPEDERRVDAAVRRRLLVWEELPLWQRE</sequence>
<name>A0A0C4EAE8_MAGP6</name>
<dbReference type="Proteomes" id="UP000011715">
    <property type="component" value="Unassembled WGS sequence"/>
</dbReference>
<dbReference type="EMBL" id="GL876976">
    <property type="protein sequence ID" value="KLU91095.1"/>
    <property type="molecule type" value="Genomic_DNA"/>
</dbReference>
<protein>
    <submittedName>
        <fullName evidence="2 3">Uncharacterized protein</fullName>
    </submittedName>
</protein>
<reference evidence="3" key="4">
    <citation type="journal article" date="2015" name="G3 (Bethesda)">
        <title>Genome sequences of three phytopathogenic species of the Magnaporthaceae family of fungi.</title>
        <authorList>
            <person name="Okagaki L.H."/>
            <person name="Nunes C.C."/>
            <person name="Sailsbery J."/>
            <person name="Clay B."/>
            <person name="Brown D."/>
            <person name="John T."/>
            <person name="Oh Y."/>
            <person name="Young N."/>
            <person name="Fitzgerald M."/>
            <person name="Haas B.J."/>
            <person name="Zeng Q."/>
            <person name="Young S."/>
            <person name="Adiconis X."/>
            <person name="Fan L."/>
            <person name="Levin J.Z."/>
            <person name="Mitchell T.K."/>
            <person name="Okubara P.A."/>
            <person name="Farman M.L."/>
            <person name="Kohn L.M."/>
            <person name="Birren B."/>
            <person name="Ma L.-J."/>
            <person name="Dean R.A."/>
        </authorList>
    </citation>
    <scope>NUCLEOTIDE SEQUENCE</scope>
    <source>
        <strain evidence="3">ATCC 64411 / 73-15</strain>
    </source>
</reference>
<dbReference type="EnsemblFungi" id="MAPG_09618T0">
    <property type="protein sequence ID" value="MAPG_09618T0"/>
    <property type="gene ID" value="MAPG_09618"/>
</dbReference>
<accession>A0A0C4EAE8</accession>
<evidence type="ECO:0000313" key="4">
    <source>
        <dbReference type="Proteomes" id="UP000011715"/>
    </source>
</evidence>
<organism evidence="3 4">
    <name type="scientific">Magnaporthiopsis poae (strain ATCC 64411 / 73-15)</name>
    <name type="common">Kentucky bluegrass fungus</name>
    <name type="synonym">Magnaporthe poae</name>
    <dbReference type="NCBI Taxonomy" id="644358"/>
    <lineage>
        <taxon>Eukaryota</taxon>
        <taxon>Fungi</taxon>
        <taxon>Dikarya</taxon>
        <taxon>Ascomycota</taxon>
        <taxon>Pezizomycotina</taxon>
        <taxon>Sordariomycetes</taxon>
        <taxon>Sordariomycetidae</taxon>
        <taxon>Magnaporthales</taxon>
        <taxon>Magnaporthaceae</taxon>
        <taxon>Magnaporthiopsis</taxon>
    </lineage>
</organism>
<evidence type="ECO:0000256" key="1">
    <source>
        <dbReference type="SAM" id="MobiDB-lite"/>
    </source>
</evidence>
<reference evidence="3" key="5">
    <citation type="submission" date="2015-06" db="UniProtKB">
        <authorList>
            <consortium name="EnsemblFungi"/>
        </authorList>
    </citation>
    <scope>IDENTIFICATION</scope>
    <source>
        <strain evidence="3">ATCC 64411</strain>
    </source>
</reference>
<reference evidence="2" key="2">
    <citation type="submission" date="2010-05" db="EMBL/GenBank/DDBJ databases">
        <title>The Genome Sequence of Magnaporthe poae strain ATCC 64411.</title>
        <authorList>
            <consortium name="The Broad Institute Genome Sequencing Platform"/>
            <consortium name="Broad Institute Genome Sequencing Center for Infectious Disease"/>
            <person name="Ma L.-J."/>
            <person name="Dead R."/>
            <person name="Young S."/>
            <person name="Zeng Q."/>
            <person name="Koehrsen M."/>
            <person name="Alvarado L."/>
            <person name="Berlin A."/>
            <person name="Chapman S.B."/>
            <person name="Chen Z."/>
            <person name="Freedman E."/>
            <person name="Gellesch M."/>
            <person name="Goldberg J."/>
            <person name="Griggs A."/>
            <person name="Gujja S."/>
            <person name="Heilman E.R."/>
            <person name="Heiman D."/>
            <person name="Hepburn T."/>
            <person name="Howarth C."/>
            <person name="Jen D."/>
            <person name="Larson L."/>
            <person name="Mehta T."/>
            <person name="Neiman D."/>
            <person name="Pearson M."/>
            <person name="Roberts A."/>
            <person name="Saif S."/>
            <person name="Shea T."/>
            <person name="Shenoy N."/>
            <person name="Sisk P."/>
            <person name="Stolte C."/>
            <person name="Sykes S."/>
            <person name="Walk T."/>
            <person name="White J."/>
            <person name="Yandava C."/>
            <person name="Haas B."/>
            <person name="Nusbaum C."/>
            <person name="Birren B."/>
        </authorList>
    </citation>
    <scope>NUCLEOTIDE SEQUENCE</scope>
    <source>
        <strain evidence="2">ATCC 64411</strain>
    </source>
</reference>
<feature type="compositionally biased region" description="Basic residues" evidence="1">
    <location>
        <begin position="34"/>
        <end position="47"/>
    </location>
</feature>
<reference evidence="2" key="3">
    <citation type="submission" date="2011-03" db="EMBL/GenBank/DDBJ databases">
        <title>Annotation of Magnaporthe poae ATCC 64411.</title>
        <authorList>
            <person name="Ma L.-J."/>
            <person name="Dead R."/>
            <person name="Young S.K."/>
            <person name="Zeng Q."/>
            <person name="Gargeya S."/>
            <person name="Fitzgerald M."/>
            <person name="Haas B."/>
            <person name="Abouelleil A."/>
            <person name="Alvarado L."/>
            <person name="Arachchi H.M."/>
            <person name="Berlin A."/>
            <person name="Brown A."/>
            <person name="Chapman S.B."/>
            <person name="Chen Z."/>
            <person name="Dunbar C."/>
            <person name="Freedman E."/>
            <person name="Gearin G."/>
            <person name="Gellesch M."/>
            <person name="Goldberg J."/>
            <person name="Griggs A."/>
            <person name="Gujja S."/>
            <person name="Heiman D."/>
            <person name="Howarth C."/>
            <person name="Larson L."/>
            <person name="Lui A."/>
            <person name="MacDonald P.J.P."/>
            <person name="Mehta T."/>
            <person name="Montmayeur A."/>
            <person name="Murphy C."/>
            <person name="Neiman D."/>
            <person name="Pearson M."/>
            <person name="Priest M."/>
            <person name="Roberts A."/>
            <person name="Saif S."/>
            <person name="Shea T."/>
            <person name="Shenoy N."/>
            <person name="Sisk P."/>
            <person name="Stolte C."/>
            <person name="Sykes S."/>
            <person name="Yandava C."/>
            <person name="Wortman J."/>
            <person name="Nusbaum C."/>
            <person name="Birren B."/>
        </authorList>
    </citation>
    <scope>NUCLEOTIDE SEQUENCE</scope>
    <source>
        <strain evidence="2">ATCC 64411</strain>
    </source>
</reference>
<reference evidence="4" key="1">
    <citation type="submission" date="2010-05" db="EMBL/GenBank/DDBJ databases">
        <title>The genome sequence of Magnaporthe poae strain ATCC 64411.</title>
        <authorList>
            <person name="Ma L.-J."/>
            <person name="Dead R."/>
            <person name="Young S."/>
            <person name="Zeng Q."/>
            <person name="Koehrsen M."/>
            <person name="Alvarado L."/>
            <person name="Berlin A."/>
            <person name="Chapman S.B."/>
            <person name="Chen Z."/>
            <person name="Freedman E."/>
            <person name="Gellesch M."/>
            <person name="Goldberg J."/>
            <person name="Griggs A."/>
            <person name="Gujja S."/>
            <person name="Heilman E.R."/>
            <person name="Heiman D."/>
            <person name="Hepburn T."/>
            <person name="Howarth C."/>
            <person name="Jen D."/>
            <person name="Larson L."/>
            <person name="Mehta T."/>
            <person name="Neiman D."/>
            <person name="Pearson M."/>
            <person name="Roberts A."/>
            <person name="Saif S."/>
            <person name="Shea T."/>
            <person name="Shenoy N."/>
            <person name="Sisk P."/>
            <person name="Stolte C."/>
            <person name="Sykes S."/>
            <person name="Walk T."/>
            <person name="White J."/>
            <person name="Yandava C."/>
            <person name="Haas B."/>
            <person name="Nusbaum C."/>
            <person name="Birren B."/>
        </authorList>
    </citation>
    <scope>NUCLEOTIDE SEQUENCE [LARGE SCALE GENOMIC DNA]</scope>
    <source>
        <strain evidence="4">ATCC 64411 / 73-15</strain>
    </source>
</reference>